<protein>
    <submittedName>
        <fullName evidence="2">Glycosyl transferase family 2</fullName>
    </submittedName>
</protein>
<sequence length="253" mass="28246">MTEASSVGVVVPAYHPNVSVLESYVRSLEKRIRPETILVELEAANRTTVSRLRSMPALVHAADTRRGKGAAVSCGFDHLETDVLAFVDADASTPAESLAAVLEPVVEGRADLAVGSRRHPNAVIETPQPRLRRWLGTGFVWLARRLLEVSLSDYQCGAKAITREMWLEVRSDLIEPGFAWDVDLVTRVGARGGRITEVPITWRDSPETTVAPVGTVVELLRGLIRVRLREWIENATSWFRRRWTAYRLLEPET</sequence>
<dbReference type="OrthoDB" id="11098at2157"/>
<feature type="domain" description="Glycosyltransferase 2-like" evidence="1">
    <location>
        <begin position="50"/>
        <end position="163"/>
    </location>
</feature>
<dbReference type="Gene3D" id="3.90.550.10">
    <property type="entry name" value="Spore Coat Polysaccharide Biosynthesis Protein SpsA, Chain A"/>
    <property type="match status" value="1"/>
</dbReference>
<dbReference type="Proteomes" id="UP000199114">
    <property type="component" value="Unassembled WGS sequence"/>
</dbReference>
<keyword evidence="3" id="KW-1185">Reference proteome</keyword>
<dbReference type="Pfam" id="PF00535">
    <property type="entry name" value="Glycos_transf_2"/>
    <property type="match status" value="1"/>
</dbReference>
<dbReference type="STRING" id="1186196.SAMN04489841_3511"/>
<proteinExistence type="predicted"/>
<keyword evidence="2" id="KW-0808">Transferase</keyword>
<dbReference type="GO" id="GO:0016740">
    <property type="term" value="F:transferase activity"/>
    <property type="evidence" value="ECO:0007669"/>
    <property type="project" value="UniProtKB-KW"/>
</dbReference>
<reference evidence="3" key="1">
    <citation type="submission" date="2016-10" db="EMBL/GenBank/DDBJ databases">
        <authorList>
            <person name="Varghese N."/>
            <person name="Submissions S."/>
        </authorList>
    </citation>
    <scope>NUCLEOTIDE SEQUENCE [LARGE SCALE GENOMIC DNA]</scope>
    <source>
        <strain evidence="3">DSM 25055</strain>
    </source>
</reference>
<dbReference type="SUPFAM" id="SSF53448">
    <property type="entry name" value="Nucleotide-diphospho-sugar transferases"/>
    <property type="match status" value="1"/>
</dbReference>
<dbReference type="InterPro" id="IPR001173">
    <property type="entry name" value="Glyco_trans_2-like"/>
</dbReference>
<dbReference type="EMBL" id="FOFD01000004">
    <property type="protein sequence ID" value="SER27600.1"/>
    <property type="molecule type" value="Genomic_DNA"/>
</dbReference>
<dbReference type="PANTHER" id="PTHR10859">
    <property type="entry name" value="GLYCOSYL TRANSFERASE"/>
    <property type="match status" value="1"/>
</dbReference>
<evidence type="ECO:0000259" key="1">
    <source>
        <dbReference type="Pfam" id="PF00535"/>
    </source>
</evidence>
<dbReference type="PANTHER" id="PTHR10859:SF91">
    <property type="entry name" value="DOLICHYL-PHOSPHATE BETA-GLUCOSYLTRANSFERASE"/>
    <property type="match status" value="1"/>
</dbReference>
<evidence type="ECO:0000313" key="3">
    <source>
        <dbReference type="Proteomes" id="UP000199114"/>
    </source>
</evidence>
<dbReference type="InterPro" id="IPR029044">
    <property type="entry name" value="Nucleotide-diphossugar_trans"/>
</dbReference>
<organism evidence="2 3">
    <name type="scientific">Natrinema salaciae</name>
    <dbReference type="NCBI Taxonomy" id="1186196"/>
    <lineage>
        <taxon>Archaea</taxon>
        <taxon>Methanobacteriati</taxon>
        <taxon>Methanobacteriota</taxon>
        <taxon>Stenosarchaea group</taxon>
        <taxon>Halobacteria</taxon>
        <taxon>Halobacteriales</taxon>
        <taxon>Natrialbaceae</taxon>
        <taxon>Natrinema</taxon>
    </lineage>
</organism>
<dbReference type="AlphaFoldDB" id="A0A1H9MV61"/>
<dbReference type="RefSeq" id="WP_090619692.1">
    <property type="nucleotide sequence ID" value="NZ_FOFD01000004.1"/>
</dbReference>
<name>A0A1H9MV61_9EURY</name>
<accession>A0A1H9MV61</accession>
<dbReference type="GO" id="GO:0006487">
    <property type="term" value="P:protein N-linked glycosylation"/>
    <property type="evidence" value="ECO:0007669"/>
    <property type="project" value="TreeGrafter"/>
</dbReference>
<evidence type="ECO:0000313" key="2">
    <source>
        <dbReference type="EMBL" id="SER27600.1"/>
    </source>
</evidence>
<gene>
    <name evidence="2" type="ORF">SAMN04489841_3511</name>
</gene>